<dbReference type="EMBL" id="MN813682">
    <property type="protein sequence ID" value="QHB37028.1"/>
    <property type="molecule type" value="Genomic_DNA"/>
</dbReference>
<sequence length="409" mass="44343">MMAVIGQYGEPCVAGHRALIFDRGGARKKHTLVDLASVEWGRARDEKTQAIVKVTGQSCDAQTTTLQQIEPHRHELVLFRGGGRVWDRVWEGPIEEVATQSDNAQIMAYDVLHYLDNNPLSKDWPLETGTPVSESSALMTERVRAILEHELVESYDMVTGTGGATQTVTVPRWDGAGMDPPANVFPYLDIRFSDSLLTRSSTLAFEMMIGEHLSNLAEGGLDFTVIGRSLIIWDSAKAIGRTRTLTESDFYGDPRVIASGSRHAAIGHVSAQRAEETDPDVPVAAAVGNAGASDPYYGPWTTLASLASEEGSDDPTQDELNSQAQRTIVGRNPVPIEVRMPDGAGLRLSHDLTINHLVPGTVMPLLARLNLRRLSQDQRLDRVKVTETAEGEAITVTLSPAGTATEVAA</sequence>
<reference evidence="1 2" key="1">
    <citation type="submission" date="2019-12" db="EMBL/GenBank/DDBJ databases">
        <authorList>
            <person name="Kistler A.K."/>
            <person name="Garlena R.A."/>
            <person name="Russell D.A."/>
            <person name="Pope W.H."/>
            <person name="Jacobs-Sera D."/>
            <person name="Hatfull G.F."/>
        </authorList>
    </citation>
    <scope>NUCLEOTIDE SEQUENCE [LARGE SCALE GENOMIC DNA]</scope>
</reference>
<organism evidence="1 2">
    <name type="scientific">Microbacterium phage Matzah</name>
    <dbReference type="NCBI Taxonomy" id="2686228"/>
    <lineage>
        <taxon>Viruses</taxon>
        <taxon>Duplodnaviria</taxon>
        <taxon>Heunggongvirae</taxon>
        <taxon>Uroviricota</taxon>
        <taxon>Caudoviricetes</taxon>
        <taxon>Kutznervirinae</taxon>
        <taxon>Mementomorivirus</taxon>
        <taxon>Mementomorivirus matzah</taxon>
    </lineage>
</organism>
<evidence type="ECO:0000313" key="1">
    <source>
        <dbReference type="EMBL" id="QHB37028.1"/>
    </source>
</evidence>
<dbReference type="KEGG" id="vg:80004604"/>
<dbReference type="Proteomes" id="UP000465091">
    <property type="component" value="Segment"/>
</dbReference>
<proteinExistence type="predicted"/>
<dbReference type="RefSeq" id="YP_010750945.1">
    <property type="nucleotide sequence ID" value="NC_073364.1"/>
</dbReference>
<evidence type="ECO:0000313" key="2">
    <source>
        <dbReference type="Proteomes" id="UP000465091"/>
    </source>
</evidence>
<dbReference type="GeneID" id="80004604"/>
<gene>
    <name evidence="1" type="primary">35</name>
    <name evidence="1" type="ORF">SEA_MATZAH_35</name>
</gene>
<keyword evidence="2" id="KW-1185">Reference proteome</keyword>
<name>A0A6B9LC87_9CAUD</name>
<accession>A0A6B9LC87</accession>
<protein>
    <submittedName>
        <fullName evidence="1">Minor tail protein</fullName>
    </submittedName>
</protein>